<dbReference type="Pfam" id="PF07731">
    <property type="entry name" value="Cu-oxidase_2"/>
    <property type="match status" value="1"/>
</dbReference>
<dbReference type="EMBL" id="ACPB03027850">
    <property type="status" value="NOT_ANNOTATED_CDS"/>
    <property type="molecule type" value="Genomic_DNA"/>
</dbReference>
<organism evidence="5 6">
    <name type="scientific">Rhodnius prolixus</name>
    <name type="common">Triatomid bug</name>
    <dbReference type="NCBI Taxonomy" id="13249"/>
    <lineage>
        <taxon>Eukaryota</taxon>
        <taxon>Metazoa</taxon>
        <taxon>Ecdysozoa</taxon>
        <taxon>Arthropoda</taxon>
        <taxon>Hexapoda</taxon>
        <taxon>Insecta</taxon>
        <taxon>Pterygota</taxon>
        <taxon>Neoptera</taxon>
        <taxon>Paraneoptera</taxon>
        <taxon>Hemiptera</taxon>
        <taxon>Heteroptera</taxon>
        <taxon>Panheteroptera</taxon>
        <taxon>Cimicomorpha</taxon>
        <taxon>Reduviidae</taxon>
        <taxon>Triatominae</taxon>
        <taxon>Rhodnius</taxon>
    </lineage>
</organism>
<dbReference type="SUPFAM" id="SSF49503">
    <property type="entry name" value="Cupredoxins"/>
    <property type="match status" value="1"/>
</dbReference>
<evidence type="ECO:0000256" key="1">
    <source>
        <dbReference type="ARBA" id="ARBA00022723"/>
    </source>
</evidence>
<dbReference type="EnsemblMetazoa" id="RPRC005221-RA">
    <property type="protein sequence ID" value="RPRC005221-PA"/>
    <property type="gene ID" value="RPRC005221"/>
</dbReference>
<dbReference type="InParanoid" id="T1HME7"/>
<dbReference type="PROSITE" id="PS00079">
    <property type="entry name" value="MULTICOPPER_OXIDASE1"/>
    <property type="match status" value="1"/>
</dbReference>
<evidence type="ECO:0000313" key="5">
    <source>
        <dbReference type="EnsemblMetazoa" id="RPRC005221-PA"/>
    </source>
</evidence>
<evidence type="ECO:0000259" key="4">
    <source>
        <dbReference type="Pfam" id="PF07731"/>
    </source>
</evidence>
<keyword evidence="2" id="KW-0560">Oxidoreductase</keyword>
<accession>T1HME7</accession>
<dbReference type="InterPro" id="IPR002355">
    <property type="entry name" value="Cu_oxidase_Cu_BS"/>
</dbReference>
<dbReference type="PROSITE" id="PS00080">
    <property type="entry name" value="MULTICOPPER_OXIDASE2"/>
    <property type="match status" value="1"/>
</dbReference>
<dbReference type="STRING" id="13249.T1HME7"/>
<evidence type="ECO:0000256" key="2">
    <source>
        <dbReference type="ARBA" id="ARBA00023002"/>
    </source>
</evidence>
<dbReference type="Proteomes" id="UP000015103">
    <property type="component" value="Unassembled WGS sequence"/>
</dbReference>
<evidence type="ECO:0000313" key="6">
    <source>
        <dbReference type="Proteomes" id="UP000015103"/>
    </source>
</evidence>
<dbReference type="GO" id="GO:0005507">
    <property type="term" value="F:copper ion binding"/>
    <property type="evidence" value="ECO:0007669"/>
    <property type="project" value="InterPro"/>
</dbReference>
<keyword evidence="3" id="KW-0186">Copper</keyword>
<dbReference type="Gene3D" id="2.60.40.420">
    <property type="entry name" value="Cupredoxins - blue copper proteins"/>
    <property type="match status" value="1"/>
</dbReference>
<dbReference type="InterPro" id="IPR008972">
    <property type="entry name" value="Cupredoxin"/>
</dbReference>
<dbReference type="eggNOG" id="KOG1263">
    <property type="taxonomic scope" value="Eukaryota"/>
</dbReference>
<keyword evidence="1" id="KW-0479">Metal-binding</keyword>
<dbReference type="InterPro" id="IPR045087">
    <property type="entry name" value="Cu-oxidase_fam"/>
</dbReference>
<dbReference type="CDD" id="cd13905">
    <property type="entry name" value="CuRO_3_tcLLC2_insect_like"/>
    <property type="match status" value="1"/>
</dbReference>
<dbReference type="GO" id="GO:0005886">
    <property type="term" value="C:plasma membrane"/>
    <property type="evidence" value="ECO:0007669"/>
    <property type="project" value="TreeGrafter"/>
</dbReference>
<dbReference type="OMA" id="DAICERK"/>
<dbReference type="GO" id="GO:0006826">
    <property type="term" value="P:iron ion transport"/>
    <property type="evidence" value="ECO:0007669"/>
    <property type="project" value="TreeGrafter"/>
</dbReference>
<dbReference type="InterPro" id="IPR011706">
    <property type="entry name" value="Cu-oxidase_C"/>
</dbReference>
<sequence>MPQGHLRIPLIIDEFLSFGQYLRFFIRTTIERILENIREKLYVKRSDYLTANQKVLLRGTVNNISFASPSSSLISQYNDIPEDEFCQPQCTRAPACTCTHIVKIPLNSVVDVVLAELTPDANGTLVWELGRSFENTNKFREKNVIPALLCLGPVGDGPPPHPFHLHGYHFYVLEQGIFSSDPAAGLKELNRRLDNGEVRNPTAPMKDTISLSVGGYAVIRFVADNPGFWFMHCHFTLHQDTGMALVFQVGELSDLPPVPPGFPRCGNFLPTVEWD</sequence>
<dbReference type="GO" id="GO:0016491">
    <property type="term" value="F:oxidoreductase activity"/>
    <property type="evidence" value="ECO:0007669"/>
    <property type="project" value="UniProtKB-KW"/>
</dbReference>
<dbReference type="InterPro" id="IPR033138">
    <property type="entry name" value="Cu_oxidase_CS"/>
</dbReference>
<name>T1HME7_RHOPR</name>
<dbReference type="PANTHER" id="PTHR11709">
    <property type="entry name" value="MULTI-COPPER OXIDASE"/>
    <property type="match status" value="1"/>
</dbReference>
<dbReference type="VEuPathDB" id="VectorBase:RPRC005221"/>
<dbReference type="AlphaFoldDB" id="T1HME7"/>
<keyword evidence="6" id="KW-1185">Reference proteome</keyword>
<evidence type="ECO:0000256" key="3">
    <source>
        <dbReference type="ARBA" id="ARBA00023008"/>
    </source>
</evidence>
<dbReference type="PANTHER" id="PTHR11709:SF394">
    <property type="entry name" value="FI03373P-RELATED"/>
    <property type="match status" value="1"/>
</dbReference>
<reference evidence="5" key="1">
    <citation type="submission" date="2015-05" db="UniProtKB">
        <authorList>
            <consortium name="EnsemblMetazoa"/>
        </authorList>
    </citation>
    <scope>IDENTIFICATION</scope>
</reference>
<dbReference type="HOGENOM" id="CLU_066731_0_0_1"/>
<feature type="domain" description="Plastocyanin-like" evidence="4">
    <location>
        <begin position="92"/>
        <end position="250"/>
    </location>
</feature>
<proteinExistence type="predicted"/>
<protein>
    <submittedName>
        <fullName evidence="5">Plastocyanin-like domain-containing protein</fullName>
    </submittedName>
</protein>